<dbReference type="AlphaFoldDB" id="A0A0A2B2U1"/>
<protein>
    <submittedName>
        <fullName evidence="2">ATP/GTP-binding site motif A</fullName>
    </submittedName>
</protein>
<dbReference type="InterPro" id="IPR027417">
    <property type="entry name" value="P-loop_NTPase"/>
</dbReference>
<evidence type="ECO:0000313" key="2">
    <source>
        <dbReference type="EMBL" id="KGG06944.1"/>
    </source>
</evidence>
<dbReference type="Pfam" id="PF00485">
    <property type="entry name" value="PRK"/>
    <property type="match status" value="1"/>
</dbReference>
<organism evidence="2 3">
    <name type="scientific">Prochlorococcus marinus str. MIT 9401</name>
    <dbReference type="NCBI Taxonomy" id="167551"/>
    <lineage>
        <taxon>Bacteria</taxon>
        <taxon>Bacillati</taxon>
        <taxon>Cyanobacteriota</taxon>
        <taxon>Cyanophyceae</taxon>
        <taxon>Synechococcales</taxon>
        <taxon>Prochlorococcaceae</taxon>
        <taxon>Prochlorococcus</taxon>
    </lineage>
</organism>
<dbReference type="Proteomes" id="UP000030481">
    <property type="component" value="Unassembled WGS sequence"/>
</dbReference>
<dbReference type="RefSeq" id="WP_032517200.1">
    <property type="nucleotide sequence ID" value="NZ_JNAR01000016.1"/>
</dbReference>
<evidence type="ECO:0000259" key="1">
    <source>
        <dbReference type="Pfam" id="PF00485"/>
    </source>
</evidence>
<gene>
    <name evidence="2" type="ORF">EV01_1273</name>
</gene>
<proteinExistence type="predicted"/>
<sequence length="198" mass="23660">MKLIFISGPSGSGKTTLSNQIIKKNKNGFVLSTDNYYKTGLISKFLSKLVRGFFDKRISFNYKLFKKDFDFVYQNRISMHDRYYNFEKKTIQNVFNETNNISFLIVEGIFAKEISKKLNNQNYYFIEIKTKKNECLKRVLQRDLKERGKDKKQAKNDFLTSWDIYYEKFYPNSINNNTNKFIIRKNSDTDEILKKIFN</sequence>
<dbReference type="PANTHER" id="PTHR10285">
    <property type="entry name" value="URIDINE KINASE"/>
    <property type="match status" value="1"/>
</dbReference>
<feature type="domain" description="Phosphoribulokinase/uridine kinase" evidence="1">
    <location>
        <begin position="4"/>
        <end position="160"/>
    </location>
</feature>
<evidence type="ECO:0000313" key="3">
    <source>
        <dbReference type="Proteomes" id="UP000030481"/>
    </source>
</evidence>
<dbReference type="GO" id="GO:0016301">
    <property type="term" value="F:kinase activity"/>
    <property type="evidence" value="ECO:0007669"/>
    <property type="project" value="InterPro"/>
</dbReference>
<accession>A0A0A2B2U1</accession>
<dbReference type="InterPro" id="IPR006083">
    <property type="entry name" value="PRK/URK"/>
</dbReference>
<reference evidence="3" key="1">
    <citation type="journal article" date="2014" name="Sci. Data">
        <title>Genomes of diverse isolates of the marine cyanobacterium Prochlorococcus.</title>
        <authorList>
            <person name="Biller S."/>
            <person name="Berube P."/>
            <person name="Thompson J."/>
            <person name="Kelly L."/>
            <person name="Roggensack S."/>
            <person name="Awad L."/>
            <person name="Roache-Johnson K."/>
            <person name="Ding H."/>
            <person name="Giovannoni S.J."/>
            <person name="Moore L.R."/>
            <person name="Chisholm S.W."/>
        </authorList>
    </citation>
    <scope>NUCLEOTIDE SEQUENCE [LARGE SCALE GENOMIC DNA]</scope>
</reference>
<dbReference type="SUPFAM" id="SSF52540">
    <property type="entry name" value="P-loop containing nucleoside triphosphate hydrolases"/>
    <property type="match status" value="1"/>
</dbReference>
<dbReference type="GO" id="GO:0005524">
    <property type="term" value="F:ATP binding"/>
    <property type="evidence" value="ECO:0007669"/>
    <property type="project" value="InterPro"/>
</dbReference>
<dbReference type="PRINTS" id="PR00988">
    <property type="entry name" value="URIDINKINASE"/>
</dbReference>
<name>A0A0A2B2U1_PROMR</name>
<dbReference type="Gene3D" id="3.40.50.300">
    <property type="entry name" value="P-loop containing nucleotide triphosphate hydrolases"/>
    <property type="match status" value="1"/>
</dbReference>
<comment type="caution">
    <text evidence="2">The sequence shown here is derived from an EMBL/GenBank/DDBJ whole genome shotgun (WGS) entry which is preliminary data.</text>
</comment>
<dbReference type="EMBL" id="JNAR01000016">
    <property type="protein sequence ID" value="KGG06944.1"/>
    <property type="molecule type" value="Genomic_DNA"/>
</dbReference>